<evidence type="ECO:0000256" key="1">
    <source>
        <dbReference type="ARBA" id="ARBA00022729"/>
    </source>
</evidence>
<protein>
    <submittedName>
        <fullName evidence="4">BMP family ABC transporter substrate-binding protein</fullName>
    </submittedName>
</protein>
<name>A0A964T6M9_9HYPH</name>
<dbReference type="RefSeq" id="WP_161141735.1">
    <property type="nucleotide sequence ID" value="NZ_SPKJ01000072.1"/>
</dbReference>
<dbReference type="EMBL" id="SPKJ01000072">
    <property type="protein sequence ID" value="MYZ49395.1"/>
    <property type="molecule type" value="Genomic_DNA"/>
</dbReference>
<dbReference type="InterPro" id="IPR052910">
    <property type="entry name" value="ABC-Purine-Binding"/>
</dbReference>
<reference evidence="4" key="1">
    <citation type="submission" date="2019-03" db="EMBL/GenBank/DDBJ databases">
        <title>Afifella sp. nov., isolated from activated sludge.</title>
        <authorList>
            <person name="Li Q."/>
            <person name="Liu Y."/>
        </authorList>
    </citation>
    <scope>NUCLEOTIDE SEQUENCE</scope>
    <source>
        <strain evidence="4">L72</strain>
    </source>
</reference>
<dbReference type="Pfam" id="PF02608">
    <property type="entry name" value="Bmp"/>
    <property type="match status" value="1"/>
</dbReference>
<proteinExistence type="predicted"/>
<feature type="signal peptide" evidence="2">
    <location>
        <begin position="1"/>
        <end position="23"/>
    </location>
</feature>
<gene>
    <name evidence="4" type="ORF">E4O86_16925</name>
</gene>
<feature type="chain" id="PRO_5038133709" evidence="2">
    <location>
        <begin position="24"/>
        <end position="356"/>
    </location>
</feature>
<evidence type="ECO:0000256" key="2">
    <source>
        <dbReference type="SAM" id="SignalP"/>
    </source>
</evidence>
<accession>A0A964T6M9</accession>
<keyword evidence="5" id="KW-1185">Reference proteome</keyword>
<dbReference type="AlphaFoldDB" id="A0A964T6M9"/>
<organism evidence="4 5">
    <name type="scientific">Propylenella binzhouense</name>
    <dbReference type="NCBI Taxonomy" id="2555902"/>
    <lineage>
        <taxon>Bacteria</taxon>
        <taxon>Pseudomonadati</taxon>
        <taxon>Pseudomonadota</taxon>
        <taxon>Alphaproteobacteria</taxon>
        <taxon>Hyphomicrobiales</taxon>
        <taxon>Propylenellaceae</taxon>
        <taxon>Propylenella</taxon>
    </lineage>
</organism>
<dbReference type="InterPro" id="IPR003760">
    <property type="entry name" value="PnrA-like"/>
</dbReference>
<dbReference type="Proteomes" id="UP000773614">
    <property type="component" value="Unassembled WGS sequence"/>
</dbReference>
<comment type="caution">
    <text evidence="4">The sequence shown here is derived from an EMBL/GenBank/DDBJ whole genome shotgun (WGS) entry which is preliminary data.</text>
</comment>
<dbReference type="OrthoDB" id="9781639at2"/>
<dbReference type="PANTHER" id="PTHR43208">
    <property type="entry name" value="ABC TRANSPORTER SUBSTRATE-BINDING PROTEIN"/>
    <property type="match status" value="1"/>
</dbReference>
<evidence type="ECO:0000313" key="5">
    <source>
        <dbReference type="Proteomes" id="UP000773614"/>
    </source>
</evidence>
<dbReference type="GO" id="GO:0005886">
    <property type="term" value="C:plasma membrane"/>
    <property type="evidence" value="ECO:0007669"/>
    <property type="project" value="InterPro"/>
</dbReference>
<sequence length="356" mass="38837">MRIWLRIAAAAAALVLAAGGAGAQEKLKVGFIYVGPHNDGGWSQRHDVARQEIEKALGDKVETTYVENVSEGPDAERVIEQLARAGNKLIFTTSFGFMNPTLKVAQRFKDVKFEHATGFKQAANVATYNARFYEGRYILGQIAAKMSKTGVAGYIGSFPIPEVVMGINAYALGARSINPDFKIKVVWANTWHDPGKEADAAKVLLDQGADIIAQHTDSPAPLQIAAERGAYGFGQASDMIEFAPKNQLTAIIDNWGPYYIERVKAVLDGTWKSHDVWYGIPEGMVQMAPYTNMPDDVKKMAEETEEKIRTGQLHPFAGPIKKQDGSVAAEAGKTIPDSELLGMNYYVEGVEGDLPK</sequence>
<evidence type="ECO:0000313" key="4">
    <source>
        <dbReference type="EMBL" id="MYZ49395.1"/>
    </source>
</evidence>
<feature type="domain" description="ABC transporter substrate-binding protein PnrA-like" evidence="3">
    <location>
        <begin position="27"/>
        <end position="308"/>
    </location>
</feature>
<keyword evidence="1 2" id="KW-0732">Signal</keyword>
<dbReference type="Gene3D" id="3.40.50.2300">
    <property type="match status" value="2"/>
</dbReference>
<evidence type="ECO:0000259" key="3">
    <source>
        <dbReference type="Pfam" id="PF02608"/>
    </source>
</evidence>
<dbReference type="PANTHER" id="PTHR43208:SF1">
    <property type="entry name" value="ABC TRANSPORTER SUBSTRATE-BINDING PROTEIN"/>
    <property type="match status" value="1"/>
</dbReference>
<dbReference type="CDD" id="cd19963">
    <property type="entry name" value="PBP1_BMP-like"/>
    <property type="match status" value="1"/>
</dbReference>